<keyword evidence="1" id="KW-0812">Transmembrane</keyword>
<gene>
    <name evidence="2" type="ORF">AVJ23_00850</name>
</gene>
<dbReference type="EMBL" id="LPXO01000001">
    <property type="protein sequence ID" value="KUF12317.1"/>
    <property type="molecule type" value="Genomic_DNA"/>
</dbReference>
<dbReference type="OrthoDB" id="8016862at2"/>
<dbReference type="RefSeq" id="WP_058860264.1">
    <property type="nucleotide sequence ID" value="NZ_LPXO01000001.1"/>
</dbReference>
<sequence>MSLSSVLLPVLFIGGTIALAWIVYFTLRWLSGARFAEDTQTLAGSVIIRVAALHGLILALVFAQEMVDYHSLRSNLVAEATAVADIYNDIRRYGGEAETEGAIQNALSRYTRIVVEEEWQLLSENRPLSAEGWILRETIYLGVLDLVPETPRQEDLRRHMVAKAQLIAELRQERENTALHAVNALFWIAALAGVVLVTVPYFVFSPTRLHLLLLSIYGAFSGLVMFIIYAFADPFDTPGALEPVAFERLLEGEIGQRGG</sequence>
<feature type="transmembrane region" description="Helical" evidence="1">
    <location>
        <begin position="184"/>
        <end position="204"/>
    </location>
</feature>
<comment type="caution">
    <text evidence="2">The sequence shown here is derived from an EMBL/GenBank/DDBJ whole genome shotgun (WGS) entry which is preliminary data.</text>
</comment>
<evidence type="ECO:0000256" key="1">
    <source>
        <dbReference type="SAM" id="Phobius"/>
    </source>
</evidence>
<dbReference type="Proteomes" id="UP000054396">
    <property type="component" value="Unassembled WGS sequence"/>
</dbReference>
<accession>A0A0W7WP16</accession>
<evidence type="ECO:0000313" key="2">
    <source>
        <dbReference type="EMBL" id="KUF12317.1"/>
    </source>
</evidence>
<dbReference type="InterPro" id="IPR025333">
    <property type="entry name" value="DUF4239"/>
</dbReference>
<feature type="transmembrane region" description="Helical" evidence="1">
    <location>
        <begin position="211"/>
        <end position="232"/>
    </location>
</feature>
<evidence type="ECO:0000313" key="3">
    <source>
        <dbReference type="Proteomes" id="UP000054396"/>
    </source>
</evidence>
<name>A0A0W7WP16_9RHOB</name>
<dbReference type="STRING" id="1685382.AVJ23_00850"/>
<keyword evidence="1" id="KW-1133">Transmembrane helix</keyword>
<keyword evidence="1" id="KW-0472">Membrane</keyword>
<dbReference type="Pfam" id="PF14023">
    <property type="entry name" value="Bestrophin-like"/>
    <property type="match status" value="1"/>
</dbReference>
<evidence type="ECO:0008006" key="4">
    <source>
        <dbReference type="Google" id="ProtNLM"/>
    </source>
</evidence>
<dbReference type="AlphaFoldDB" id="A0A0W7WP16"/>
<organism evidence="2 3">
    <name type="scientific">Pseudoponticoccus marisrubri</name>
    <dbReference type="NCBI Taxonomy" id="1685382"/>
    <lineage>
        <taxon>Bacteria</taxon>
        <taxon>Pseudomonadati</taxon>
        <taxon>Pseudomonadota</taxon>
        <taxon>Alphaproteobacteria</taxon>
        <taxon>Rhodobacterales</taxon>
        <taxon>Roseobacteraceae</taxon>
        <taxon>Pseudoponticoccus</taxon>
    </lineage>
</organism>
<feature type="transmembrane region" description="Helical" evidence="1">
    <location>
        <begin position="42"/>
        <end position="63"/>
    </location>
</feature>
<keyword evidence="3" id="KW-1185">Reference proteome</keyword>
<feature type="transmembrane region" description="Helical" evidence="1">
    <location>
        <begin position="6"/>
        <end position="30"/>
    </location>
</feature>
<protein>
    <recommendedName>
        <fullName evidence="4">DUF4239 domain-containing protein</fullName>
    </recommendedName>
</protein>
<reference evidence="2 3" key="1">
    <citation type="submission" date="2015-12" db="EMBL/GenBank/DDBJ databases">
        <authorList>
            <person name="Shamseldin A."/>
            <person name="Moawad H."/>
            <person name="Abd El-Rahim W.M."/>
            <person name="Sadowsky M.J."/>
        </authorList>
    </citation>
    <scope>NUCLEOTIDE SEQUENCE [LARGE SCALE GENOMIC DNA]</scope>
    <source>
        <strain evidence="2 3">SJ5A-1</strain>
    </source>
</reference>
<proteinExistence type="predicted"/>